<comment type="caution">
    <text evidence="13">The sequence shown here is derived from an EMBL/GenBank/DDBJ whole genome shotgun (WGS) entry which is preliminary data.</text>
</comment>
<evidence type="ECO:0000259" key="11">
    <source>
        <dbReference type="Pfam" id="PF02270"/>
    </source>
</evidence>
<dbReference type="Gene3D" id="1.10.10.10">
    <property type="entry name" value="Winged helix-like DNA-binding domain superfamily/Winged helix DNA-binding domain"/>
    <property type="match status" value="1"/>
</dbReference>
<feature type="compositionally biased region" description="Acidic residues" evidence="10">
    <location>
        <begin position="37"/>
        <end position="47"/>
    </location>
</feature>
<dbReference type="InterPro" id="IPR011039">
    <property type="entry name" value="TFIIF_interaction"/>
</dbReference>
<evidence type="ECO:0000259" key="12">
    <source>
        <dbReference type="Pfam" id="PF17683"/>
    </source>
</evidence>
<feature type="domain" description="TFIIF beta subunit N-terminal" evidence="12">
    <location>
        <begin position="55"/>
        <end position="207"/>
    </location>
</feature>
<dbReference type="STRING" id="1447875.A0A2B7XVX3"/>
<dbReference type="GO" id="GO:0003677">
    <property type="term" value="F:DNA binding"/>
    <property type="evidence" value="ECO:0007669"/>
    <property type="project" value="UniProtKB-KW"/>
</dbReference>
<comment type="similarity">
    <text evidence="2">Belongs to the TFIIF beta subunit family.</text>
</comment>
<dbReference type="PANTHER" id="PTHR10445:SF0">
    <property type="entry name" value="GENERAL TRANSCRIPTION FACTOR IIF SUBUNIT 2"/>
    <property type="match status" value="1"/>
</dbReference>
<dbReference type="GO" id="GO:0006367">
    <property type="term" value="P:transcription initiation at RNA polymerase II promoter"/>
    <property type="evidence" value="ECO:0007669"/>
    <property type="project" value="InterPro"/>
</dbReference>
<feature type="region of interest" description="Disordered" evidence="10">
    <location>
        <begin position="354"/>
        <end position="379"/>
    </location>
</feature>
<feature type="domain" description="TFIIF beta subunit HTH" evidence="11">
    <location>
        <begin position="271"/>
        <end position="335"/>
    </location>
</feature>
<evidence type="ECO:0000256" key="7">
    <source>
        <dbReference type="ARBA" id="ARBA00023242"/>
    </source>
</evidence>
<dbReference type="SUPFAM" id="SSF50916">
    <property type="entry name" value="Rap30/74 interaction domains"/>
    <property type="match status" value="1"/>
</dbReference>
<evidence type="ECO:0000256" key="10">
    <source>
        <dbReference type="SAM" id="MobiDB-lite"/>
    </source>
</evidence>
<dbReference type="CDD" id="cd07980">
    <property type="entry name" value="TFIIF_beta"/>
    <property type="match status" value="1"/>
</dbReference>
<keyword evidence="4" id="KW-0805">Transcription regulation</keyword>
<dbReference type="Proteomes" id="UP000223968">
    <property type="component" value="Unassembled WGS sequence"/>
</dbReference>
<proteinExistence type="inferred from homology"/>
<dbReference type="InterPro" id="IPR003196">
    <property type="entry name" value="TFIIF_beta"/>
</dbReference>
<dbReference type="Pfam" id="PF17683">
    <property type="entry name" value="TFIIF_beta_N"/>
    <property type="match status" value="1"/>
</dbReference>
<dbReference type="InterPro" id="IPR036390">
    <property type="entry name" value="WH_DNA-bd_sf"/>
</dbReference>
<evidence type="ECO:0000256" key="9">
    <source>
        <dbReference type="ARBA" id="ARBA00081863"/>
    </source>
</evidence>
<dbReference type="InterPro" id="IPR040450">
    <property type="entry name" value="TFIIF_beta_HTH"/>
</dbReference>
<dbReference type="GO" id="GO:0005674">
    <property type="term" value="C:transcription factor TFIIF complex"/>
    <property type="evidence" value="ECO:0007669"/>
    <property type="project" value="InterPro"/>
</dbReference>
<evidence type="ECO:0000256" key="4">
    <source>
        <dbReference type="ARBA" id="ARBA00023015"/>
    </source>
</evidence>
<evidence type="ECO:0000256" key="2">
    <source>
        <dbReference type="ARBA" id="ARBA00009543"/>
    </source>
</evidence>
<keyword evidence="7" id="KW-0539">Nucleus</keyword>
<evidence type="ECO:0000256" key="8">
    <source>
        <dbReference type="ARBA" id="ARBA00081473"/>
    </source>
</evidence>
<dbReference type="EMBL" id="PDNB01000054">
    <property type="protein sequence ID" value="PGH12708.1"/>
    <property type="molecule type" value="Genomic_DNA"/>
</dbReference>
<dbReference type="OrthoDB" id="26094at2759"/>
<dbReference type="Pfam" id="PF02270">
    <property type="entry name" value="TFIIF_beta"/>
    <property type="match status" value="1"/>
</dbReference>
<dbReference type="AlphaFoldDB" id="A0A2B7XVX3"/>
<gene>
    <name evidence="13" type="ORF">AJ79_04068</name>
</gene>
<accession>A0A2B7XVX3</accession>
<evidence type="ECO:0000313" key="13">
    <source>
        <dbReference type="EMBL" id="PGH12708.1"/>
    </source>
</evidence>
<dbReference type="FunFam" id="1.10.10.10:FF:000035">
    <property type="entry name" value="General transcription factor IIF subunit 2"/>
    <property type="match status" value="1"/>
</dbReference>
<sequence length="388" mass="44296">MASAPGPGGQRIKPEPSPMPMIKPDPDVKPEPSSAMSDDDIYEDTGDLDFSNAMQDVWLTRIPKMLWENWSRLEDDEEVQIGTVRVEGGPTDIKRVSMRLNDMPQMKGVPKDYNLRRQNVKPDNSAFAVQNTFIFTEKDLPGYRDRSQVLFNEAQPHGRSYLYEQTKRDSRKRNNRNKKWEPYTRKTIPKQTAIVGSVRDEFNCLPVENEEYQRMAEARALDVLKPKRETLYIGKVSGEMLKPKTVAAADKSTFIQVAKPPKARAQENKTARMPQNELLDLIYGCFRRHKYWPFKSLKAELKQPEAYLKQTLEMVAHLVKSGDFAMTWELKPEARESNYADALAYKDAKEELPPTAGYSFDSEGEPTASGIGTDMDEDETNVAFENVV</sequence>
<dbReference type="InterPro" id="IPR036388">
    <property type="entry name" value="WH-like_DNA-bd_sf"/>
</dbReference>
<feature type="region of interest" description="Disordered" evidence="10">
    <location>
        <begin position="1"/>
        <end position="47"/>
    </location>
</feature>
<name>A0A2B7XVX3_9EURO</name>
<evidence type="ECO:0000313" key="14">
    <source>
        <dbReference type="Proteomes" id="UP000223968"/>
    </source>
</evidence>
<keyword evidence="5" id="KW-0238">DNA-binding</keyword>
<reference evidence="13 14" key="1">
    <citation type="submission" date="2017-10" db="EMBL/GenBank/DDBJ databases">
        <title>Comparative genomics in systemic dimorphic fungi from Ajellomycetaceae.</title>
        <authorList>
            <person name="Munoz J.F."/>
            <person name="Mcewen J.G."/>
            <person name="Clay O.K."/>
            <person name="Cuomo C.A."/>
        </authorList>
    </citation>
    <scope>NUCLEOTIDE SEQUENCE [LARGE SCALE GENOMIC DNA]</scope>
    <source>
        <strain evidence="13 14">UAMH5409</strain>
    </source>
</reference>
<keyword evidence="6" id="KW-0804">Transcription</keyword>
<protein>
    <recommendedName>
        <fullName evidence="3">Transcription initiation factor IIF subunit beta</fullName>
    </recommendedName>
    <alternativeName>
        <fullName evidence="9">TFIIF medium subunit</fullName>
    </alternativeName>
    <alternativeName>
        <fullName evidence="8">TFIIF-beta</fullName>
    </alternativeName>
</protein>
<evidence type="ECO:0000256" key="1">
    <source>
        <dbReference type="ARBA" id="ARBA00004123"/>
    </source>
</evidence>
<comment type="subcellular location">
    <subcellularLocation>
        <location evidence="1">Nucleus</location>
    </subcellularLocation>
</comment>
<dbReference type="SUPFAM" id="SSF46785">
    <property type="entry name" value="Winged helix' DNA-binding domain"/>
    <property type="match status" value="1"/>
</dbReference>
<evidence type="ECO:0000256" key="3">
    <source>
        <dbReference type="ARBA" id="ARBA00021453"/>
    </source>
</evidence>
<evidence type="ECO:0000256" key="5">
    <source>
        <dbReference type="ARBA" id="ARBA00023125"/>
    </source>
</evidence>
<dbReference type="InterPro" id="IPR040504">
    <property type="entry name" value="TFIIF_beta_N"/>
</dbReference>
<dbReference type="PANTHER" id="PTHR10445">
    <property type="entry name" value="GENERAL TRANSCRIPTION FACTOR IIF SUBUNIT 2"/>
    <property type="match status" value="1"/>
</dbReference>
<evidence type="ECO:0000256" key="6">
    <source>
        <dbReference type="ARBA" id="ARBA00023163"/>
    </source>
</evidence>
<keyword evidence="14" id="KW-1185">Reference proteome</keyword>
<organism evidence="13 14">
    <name type="scientific">Helicocarpus griseus UAMH5409</name>
    <dbReference type="NCBI Taxonomy" id="1447875"/>
    <lineage>
        <taxon>Eukaryota</taxon>
        <taxon>Fungi</taxon>
        <taxon>Dikarya</taxon>
        <taxon>Ascomycota</taxon>
        <taxon>Pezizomycotina</taxon>
        <taxon>Eurotiomycetes</taxon>
        <taxon>Eurotiomycetidae</taxon>
        <taxon>Onygenales</taxon>
        <taxon>Ajellomycetaceae</taxon>
        <taxon>Helicocarpus</taxon>
    </lineage>
</organism>